<dbReference type="EMBL" id="CM046395">
    <property type="protein sequence ID" value="KAI8542617.1"/>
    <property type="molecule type" value="Genomic_DNA"/>
</dbReference>
<dbReference type="Proteomes" id="UP001062846">
    <property type="component" value="Chromosome 8"/>
</dbReference>
<organism evidence="1 2">
    <name type="scientific">Rhododendron molle</name>
    <name type="common">Chinese azalea</name>
    <name type="synonym">Azalea mollis</name>
    <dbReference type="NCBI Taxonomy" id="49168"/>
    <lineage>
        <taxon>Eukaryota</taxon>
        <taxon>Viridiplantae</taxon>
        <taxon>Streptophyta</taxon>
        <taxon>Embryophyta</taxon>
        <taxon>Tracheophyta</taxon>
        <taxon>Spermatophyta</taxon>
        <taxon>Magnoliopsida</taxon>
        <taxon>eudicotyledons</taxon>
        <taxon>Gunneridae</taxon>
        <taxon>Pentapetalae</taxon>
        <taxon>asterids</taxon>
        <taxon>Ericales</taxon>
        <taxon>Ericaceae</taxon>
        <taxon>Ericoideae</taxon>
        <taxon>Rhodoreae</taxon>
        <taxon>Rhododendron</taxon>
    </lineage>
</organism>
<name>A0ACC0MNM6_RHOML</name>
<reference evidence="1" key="1">
    <citation type="submission" date="2022-02" db="EMBL/GenBank/DDBJ databases">
        <title>Plant Genome Project.</title>
        <authorList>
            <person name="Zhang R.-G."/>
        </authorList>
    </citation>
    <scope>NUCLEOTIDE SEQUENCE</scope>
    <source>
        <strain evidence="1">AT1</strain>
    </source>
</reference>
<proteinExistence type="predicted"/>
<evidence type="ECO:0000313" key="2">
    <source>
        <dbReference type="Proteomes" id="UP001062846"/>
    </source>
</evidence>
<evidence type="ECO:0000313" key="1">
    <source>
        <dbReference type="EMBL" id="KAI8542617.1"/>
    </source>
</evidence>
<comment type="caution">
    <text evidence="1">The sequence shown here is derived from an EMBL/GenBank/DDBJ whole genome shotgun (WGS) entry which is preliminary data.</text>
</comment>
<sequence length="66" mass="7941">MNGCFAPDWEIFARDKSMSCFLKLSFNYFVRWTQLKEDCMSFFPSARLVNGFEIQITRRDDELEMK</sequence>
<protein>
    <submittedName>
        <fullName evidence="1">Uncharacterized protein</fullName>
    </submittedName>
</protein>
<accession>A0ACC0MNM6</accession>
<gene>
    <name evidence="1" type="ORF">RHMOL_Rhmol08G0151200</name>
</gene>
<keyword evidence="2" id="KW-1185">Reference proteome</keyword>